<keyword evidence="5" id="KW-1185">Reference proteome</keyword>
<dbReference type="Pfam" id="PF21722">
    <property type="entry name" value="Gly_rich_2"/>
    <property type="match status" value="1"/>
</dbReference>
<evidence type="ECO:0000256" key="1">
    <source>
        <dbReference type="SAM" id="MobiDB-lite"/>
    </source>
</evidence>
<evidence type="ECO:0000256" key="2">
    <source>
        <dbReference type="SAM" id="SignalP"/>
    </source>
</evidence>
<gene>
    <name evidence="4" type="ORF">GCM10022224_094630</name>
</gene>
<evidence type="ECO:0000259" key="3">
    <source>
        <dbReference type="Pfam" id="PF21722"/>
    </source>
</evidence>
<feature type="compositionally biased region" description="Gly residues" evidence="1">
    <location>
        <begin position="111"/>
        <end position="124"/>
    </location>
</feature>
<organism evidence="4 5">
    <name type="scientific">Nonomuraea antimicrobica</name>
    <dbReference type="NCBI Taxonomy" id="561173"/>
    <lineage>
        <taxon>Bacteria</taxon>
        <taxon>Bacillati</taxon>
        <taxon>Actinomycetota</taxon>
        <taxon>Actinomycetes</taxon>
        <taxon>Streptosporangiales</taxon>
        <taxon>Streptosporangiaceae</taxon>
        <taxon>Nonomuraea</taxon>
    </lineage>
</organism>
<evidence type="ECO:0000313" key="4">
    <source>
        <dbReference type="EMBL" id="GAA3714085.1"/>
    </source>
</evidence>
<dbReference type="Proteomes" id="UP001500902">
    <property type="component" value="Unassembled WGS sequence"/>
</dbReference>
<comment type="caution">
    <text evidence="4">The sequence shown here is derived from an EMBL/GenBank/DDBJ whole genome shotgun (WGS) entry which is preliminary data.</text>
</comment>
<reference evidence="5" key="1">
    <citation type="journal article" date="2019" name="Int. J. Syst. Evol. Microbiol.">
        <title>The Global Catalogue of Microorganisms (GCM) 10K type strain sequencing project: providing services to taxonomists for standard genome sequencing and annotation.</title>
        <authorList>
            <consortium name="The Broad Institute Genomics Platform"/>
            <consortium name="The Broad Institute Genome Sequencing Center for Infectious Disease"/>
            <person name="Wu L."/>
            <person name="Ma J."/>
        </authorList>
    </citation>
    <scope>NUCLEOTIDE SEQUENCE [LARGE SCALE GENOMIC DNA]</scope>
    <source>
        <strain evidence="5">JCM 16904</strain>
    </source>
</reference>
<feature type="region of interest" description="Disordered" evidence="1">
    <location>
        <begin position="204"/>
        <end position="247"/>
    </location>
</feature>
<dbReference type="EMBL" id="BAAAZP010000224">
    <property type="protein sequence ID" value="GAA3714085.1"/>
    <property type="molecule type" value="Genomic_DNA"/>
</dbReference>
<feature type="domain" description="Glycine-rich" evidence="3">
    <location>
        <begin position="27"/>
        <end position="223"/>
    </location>
</feature>
<name>A0ABP7E493_9ACTN</name>
<feature type="chain" id="PRO_5046696942" description="Glycine-rich domain-containing protein" evidence="2">
    <location>
        <begin position="20"/>
        <end position="247"/>
    </location>
</feature>
<proteinExistence type="predicted"/>
<feature type="signal peptide" evidence="2">
    <location>
        <begin position="1"/>
        <end position="19"/>
    </location>
</feature>
<feature type="region of interest" description="Disordered" evidence="1">
    <location>
        <begin position="156"/>
        <end position="175"/>
    </location>
</feature>
<feature type="region of interest" description="Disordered" evidence="1">
    <location>
        <begin position="88"/>
        <end position="145"/>
    </location>
</feature>
<sequence>MGAAAAAGLLLAAAGPAHAATTQSYATPGTYTFTVPAGVSQVRAVLTGGGGAGSLAWFHQVPGSGGGGGATAACTLLVRPGDTLTVTVGTGGTSRHLPRDIRHGTHSTIGHSGGGASAEGGRGGLSNKSTAASWGGPGGGKDATWCSGTDARLNFGHPGTNGRSSDAAPGGAPGAGVHGACPAGAGAGGAGMPTHWTPYSQVGVGHEGSAVGDQIGLPGGQDGLTRGLAGSPTFAMRGPCRRGRRVS</sequence>
<keyword evidence="2" id="KW-0732">Signal</keyword>
<evidence type="ECO:0000313" key="5">
    <source>
        <dbReference type="Proteomes" id="UP001500902"/>
    </source>
</evidence>
<dbReference type="InterPro" id="IPR049304">
    <property type="entry name" value="Gly_rich_dom"/>
</dbReference>
<accession>A0ABP7E493</accession>
<protein>
    <recommendedName>
        <fullName evidence="3">Glycine-rich domain-containing protein</fullName>
    </recommendedName>
</protein>